<protein>
    <submittedName>
        <fullName evidence="1">Uncharacterized protein</fullName>
    </submittedName>
</protein>
<dbReference type="RefSeq" id="WP_309939664.1">
    <property type="nucleotide sequence ID" value="NZ_AP025305.1"/>
</dbReference>
<dbReference type="AlphaFoldDB" id="A0AAE4BR52"/>
<dbReference type="Proteomes" id="UP001185092">
    <property type="component" value="Unassembled WGS sequence"/>
</dbReference>
<accession>A0AAE4BR52</accession>
<organism evidence="1 2">
    <name type="scientific">Aureibacter tunicatorum</name>
    <dbReference type="NCBI Taxonomy" id="866807"/>
    <lineage>
        <taxon>Bacteria</taxon>
        <taxon>Pseudomonadati</taxon>
        <taxon>Bacteroidota</taxon>
        <taxon>Cytophagia</taxon>
        <taxon>Cytophagales</taxon>
        <taxon>Persicobacteraceae</taxon>
        <taxon>Aureibacter</taxon>
    </lineage>
</organism>
<name>A0AAE4BR52_9BACT</name>
<comment type="caution">
    <text evidence="1">The sequence shown here is derived from an EMBL/GenBank/DDBJ whole genome shotgun (WGS) entry which is preliminary data.</text>
</comment>
<reference evidence="1" key="1">
    <citation type="submission" date="2023-07" db="EMBL/GenBank/DDBJ databases">
        <title>Genomic Encyclopedia of Type Strains, Phase IV (KMG-IV): sequencing the most valuable type-strain genomes for metagenomic binning, comparative biology and taxonomic classification.</title>
        <authorList>
            <person name="Goeker M."/>
        </authorList>
    </citation>
    <scope>NUCLEOTIDE SEQUENCE</scope>
    <source>
        <strain evidence="1">DSM 26174</strain>
    </source>
</reference>
<evidence type="ECO:0000313" key="2">
    <source>
        <dbReference type="Proteomes" id="UP001185092"/>
    </source>
</evidence>
<dbReference type="EMBL" id="JAVDQD010000003">
    <property type="protein sequence ID" value="MDR6239859.1"/>
    <property type="molecule type" value="Genomic_DNA"/>
</dbReference>
<gene>
    <name evidence="1" type="ORF">HNQ88_002907</name>
</gene>
<sequence>MVVTIFLAFAFMPFFGEREIEFNPDSIHIEIIRHCELEEYELKERYFEEEHKTEDHKGRTVHIEELGEYN</sequence>
<evidence type="ECO:0000313" key="1">
    <source>
        <dbReference type="EMBL" id="MDR6239859.1"/>
    </source>
</evidence>
<proteinExistence type="predicted"/>
<keyword evidence="2" id="KW-1185">Reference proteome</keyword>